<reference evidence="1" key="1">
    <citation type="submission" date="2021-01" db="UniProtKB">
        <authorList>
            <consortium name="EnsemblPlants"/>
        </authorList>
    </citation>
    <scope>IDENTIFICATION</scope>
</reference>
<evidence type="ECO:0000313" key="1">
    <source>
        <dbReference type="EnsemblPlants" id="Kaladp0001s0136.1.v1.1"/>
    </source>
</evidence>
<dbReference type="EnsemblPlants" id="Kaladp0001s0136.1.v1.1">
    <property type="protein sequence ID" value="Kaladp0001s0136.1.v1.1"/>
    <property type="gene ID" value="Kaladp0001s0136.v1.1"/>
</dbReference>
<sequence length="144" mass="16273">MRPPYAGPCHPPVQDDTDDAPGLFGFANYHKHRLALSASPSTTILPRPSLRLLSPTVSTPTFIDVLSLLRQHTRSTASLHRSRSSLKLRIWVARPWWLRLVLQIWVARSRWLRLLLWIWGGSHSGTGLMCSLQSLHSFLSDGCI</sequence>
<proteinExistence type="predicted"/>
<dbReference type="AlphaFoldDB" id="A0A7N0R8C9"/>
<protein>
    <submittedName>
        <fullName evidence="1">Uncharacterized protein</fullName>
    </submittedName>
</protein>
<accession>A0A7N0R8C9</accession>
<name>A0A7N0R8C9_KALFE</name>
<keyword evidence="2" id="KW-1185">Reference proteome</keyword>
<dbReference type="Gramene" id="Kaladp0001s0136.1.v1.1">
    <property type="protein sequence ID" value="Kaladp0001s0136.1.v1.1"/>
    <property type="gene ID" value="Kaladp0001s0136.v1.1"/>
</dbReference>
<evidence type="ECO:0000313" key="2">
    <source>
        <dbReference type="Proteomes" id="UP000594263"/>
    </source>
</evidence>
<dbReference type="Proteomes" id="UP000594263">
    <property type="component" value="Unplaced"/>
</dbReference>
<organism evidence="1 2">
    <name type="scientific">Kalanchoe fedtschenkoi</name>
    <name type="common">Lavender scallops</name>
    <name type="synonym">South American air plant</name>
    <dbReference type="NCBI Taxonomy" id="63787"/>
    <lineage>
        <taxon>Eukaryota</taxon>
        <taxon>Viridiplantae</taxon>
        <taxon>Streptophyta</taxon>
        <taxon>Embryophyta</taxon>
        <taxon>Tracheophyta</taxon>
        <taxon>Spermatophyta</taxon>
        <taxon>Magnoliopsida</taxon>
        <taxon>eudicotyledons</taxon>
        <taxon>Gunneridae</taxon>
        <taxon>Pentapetalae</taxon>
        <taxon>Saxifragales</taxon>
        <taxon>Crassulaceae</taxon>
        <taxon>Kalanchoe</taxon>
    </lineage>
</organism>